<feature type="domain" description="Rieske" evidence="5">
    <location>
        <begin position="9"/>
        <end position="124"/>
    </location>
</feature>
<evidence type="ECO:0000256" key="4">
    <source>
        <dbReference type="ARBA" id="ARBA00023014"/>
    </source>
</evidence>
<protein>
    <submittedName>
        <fullName evidence="6">Rieske (2Fe-2S) protein</fullName>
    </submittedName>
</protein>
<dbReference type="PANTHER" id="PTHR21496">
    <property type="entry name" value="FERREDOXIN-RELATED"/>
    <property type="match status" value="1"/>
</dbReference>
<gene>
    <name evidence="6" type="ORF">NCCP602_26390</name>
</gene>
<keyword evidence="7" id="KW-1185">Reference proteome</keyword>
<keyword evidence="4" id="KW-0411">Iron-sulfur</keyword>
<reference evidence="6 7" key="1">
    <citation type="submission" date="2024-01" db="EMBL/GenBank/DDBJ databases">
        <title>Characterization of antibiotic resistant novel bacterial strains and their environmental applications.</title>
        <authorList>
            <person name="Manzoor S."/>
            <person name="Abbas S."/>
            <person name="Arshad M."/>
            <person name="Ahmed I."/>
        </authorList>
    </citation>
    <scope>NUCLEOTIDE SEQUENCE [LARGE SCALE GENOMIC DNA]</scope>
    <source>
        <strain evidence="6 7">NCCP-602</strain>
    </source>
</reference>
<dbReference type="PANTHER" id="PTHR21496:SF23">
    <property type="entry name" value="3-PHENYLPROPIONATE_CINNAMIC ACID DIOXYGENASE FERREDOXIN SUBUNIT"/>
    <property type="match status" value="1"/>
</dbReference>
<accession>A0ABP3CA16</accession>
<evidence type="ECO:0000313" key="6">
    <source>
        <dbReference type="EMBL" id="GAA0036678.1"/>
    </source>
</evidence>
<dbReference type="Proteomes" id="UP001498238">
    <property type="component" value="Unassembled WGS sequence"/>
</dbReference>
<keyword evidence="2" id="KW-0479">Metal-binding</keyword>
<dbReference type="Gene3D" id="2.102.10.10">
    <property type="entry name" value="Rieske [2Fe-2S] iron-sulphur domain"/>
    <property type="match status" value="1"/>
</dbReference>
<evidence type="ECO:0000256" key="1">
    <source>
        <dbReference type="ARBA" id="ARBA00022714"/>
    </source>
</evidence>
<dbReference type="CDD" id="cd03467">
    <property type="entry name" value="Rieske"/>
    <property type="match status" value="1"/>
</dbReference>
<name>A0ABP3CA16_9MICO</name>
<dbReference type="RefSeq" id="WP_137826220.1">
    <property type="nucleotide sequence ID" value="NZ_BAAAAF010000011.1"/>
</dbReference>
<dbReference type="PROSITE" id="PS51296">
    <property type="entry name" value="RIESKE"/>
    <property type="match status" value="1"/>
</dbReference>
<evidence type="ECO:0000256" key="3">
    <source>
        <dbReference type="ARBA" id="ARBA00023004"/>
    </source>
</evidence>
<comment type="caution">
    <text evidence="6">The sequence shown here is derived from an EMBL/GenBank/DDBJ whole genome shotgun (WGS) entry which is preliminary data.</text>
</comment>
<evidence type="ECO:0000259" key="5">
    <source>
        <dbReference type="PROSITE" id="PS51296"/>
    </source>
</evidence>
<keyword evidence="1" id="KW-0001">2Fe-2S</keyword>
<evidence type="ECO:0000256" key="2">
    <source>
        <dbReference type="ARBA" id="ARBA00022723"/>
    </source>
</evidence>
<evidence type="ECO:0000313" key="7">
    <source>
        <dbReference type="Proteomes" id="UP001498238"/>
    </source>
</evidence>
<dbReference type="Pfam" id="PF00355">
    <property type="entry name" value="Rieske"/>
    <property type="match status" value="1"/>
</dbReference>
<dbReference type="EMBL" id="BAAAAF010000011">
    <property type="protein sequence ID" value="GAA0036678.1"/>
    <property type="molecule type" value="Genomic_DNA"/>
</dbReference>
<organism evidence="6 7">
    <name type="scientific">Brevibacterium metallidurans</name>
    <dbReference type="NCBI Taxonomy" id="1482676"/>
    <lineage>
        <taxon>Bacteria</taxon>
        <taxon>Bacillati</taxon>
        <taxon>Actinomycetota</taxon>
        <taxon>Actinomycetes</taxon>
        <taxon>Micrococcales</taxon>
        <taxon>Brevibacteriaceae</taxon>
        <taxon>Brevibacterium</taxon>
    </lineage>
</organism>
<dbReference type="SUPFAM" id="SSF50022">
    <property type="entry name" value="ISP domain"/>
    <property type="match status" value="1"/>
</dbReference>
<sequence length="127" mass="14379">MPAKQIRRVRVAHSADLSNGRRLIVDIGESTIGLFRFKDEVYAYANTCPHQGGPVCQGLLTPRVKEDVQPDRTVTGMLYDVDRLHIVCPWHGAEFDVTTGRHATTDKLRLQPYTVTEEEGEIYVDLR</sequence>
<proteinExistence type="predicted"/>
<dbReference type="InterPro" id="IPR036922">
    <property type="entry name" value="Rieske_2Fe-2S_sf"/>
</dbReference>
<keyword evidence="3" id="KW-0408">Iron</keyword>
<dbReference type="InterPro" id="IPR017941">
    <property type="entry name" value="Rieske_2Fe-2S"/>
</dbReference>